<dbReference type="SMART" id="SM00702">
    <property type="entry name" value="P4Hc"/>
    <property type="match status" value="1"/>
</dbReference>
<dbReference type="EMBL" id="JALHLG010000078">
    <property type="protein sequence ID" value="MCJ2189233.1"/>
    <property type="molecule type" value="Genomic_DNA"/>
</dbReference>
<evidence type="ECO:0000256" key="3">
    <source>
        <dbReference type="ARBA" id="ARBA00022896"/>
    </source>
</evidence>
<dbReference type="PANTHER" id="PTHR12907">
    <property type="entry name" value="EGL NINE HOMOLOG-RELATED"/>
    <property type="match status" value="1"/>
</dbReference>
<dbReference type="RefSeq" id="WP_243924601.1">
    <property type="nucleotide sequence ID" value="NZ_JALHLG010000078.1"/>
</dbReference>
<dbReference type="PROSITE" id="PS51471">
    <property type="entry name" value="FE2OG_OXY"/>
    <property type="match status" value="1"/>
</dbReference>
<evidence type="ECO:0000256" key="5">
    <source>
        <dbReference type="ARBA" id="ARBA00023002"/>
    </source>
</evidence>
<name>A0ABT0BWA3_9SPHN</name>
<evidence type="ECO:0000259" key="7">
    <source>
        <dbReference type="PROSITE" id="PS51471"/>
    </source>
</evidence>
<keyword evidence="9" id="KW-1185">Reference proteome</keyword>
<evidence type="ECO:0000256" key="6">
    <source>
        <dbReference type="ARBA" id="ARBA00023004"/>
    </source>
</evidence>
<evidence type="ECO:0000256" key="1">
    <source>
        <dbReference type="ARBA" id="ARBA00001961"/>
    </source>
</evidence>
<dbReference type="InterPro" id="IPR005123">
    <property type="entry name" value="Oxoglu/Fe-dep_dioxygenase_dom"/>
</dbReference>
<keyword evidence="2" id="KW-0479">Metal-binding</keyword>
<accession>A0ABT0BWA3</accession>
<feature type="domain" description="Fe2OG dioxygenase" evidence="7">
    <location>
        <begin position="98"/>
        <end position="208"/>
    </location>
</feature>
<sequence>MSPLSPPEAFTRPGAHWRIEHFLGNDLVETLLSYVEANQSAFVPTTVTNTKGMCVNPNKRVSLGLRDFGVLRDALEERFRAVMNEAVETLRLKPFGLKRLEMELVAHGDGAFFHTHIDTQTGAADDKSFRALSAVLYFHTLPKGYQGGELRIHSLVPATEGGRFIDIIPGRDTLLLFPAWLPHEVLPVSCDSGDFMDSRFAINCWFRR</sequence>
<dbReference type="InterPro" id="IPR006620">
    <property type="entry name" value="Pro_4_hyd_alph"/>
</dbReference>
<keyword evidence="5" id="KW-0560">Oxidoreductase</keyword>
<reference evidence="8 9" key="1">
    <citation type="submission" date="2022-04" db="EMBL/GenBank/DDBJ databases">
        <title>Identification of a novel bacterium isolated from mangrove sediments.</title>
        <authorList>
            <person name="Pan X."/>
        </authorList>
    </citation>
    <scope>NUCLEOTIDE SEQUENCE [LARGE SCALE GENOMIC DNA]</scope>
    <source>
        <strain evidence="8 9">B2638</strain>
    </source>
</reference>
<comment type="caution">
    <text evidence="8">The sequence shown here is derived from an EMBL/GenBank/DDBJ whole genome shotgun (WGS) entry which is preliminary data.</text>
</comment>
<dbReference type="Gene3D" id="2.60.120.620">
    <property type="entry name" value="q2cbj1_9rhob like domain"/>
    <property type="match status" value="1"/>
</dbReference>
<dbReference type="InterPro" id="IPR044862">
    <property type="entry name" value="Pro_4_hyd_alph_FE2OG_OXY"/>
</dbReference>
<gene>
    <name evidence="8" type="ORF">MTR66_20805</name>
</gene>
<evidence type="ECO:0000256" key="4">
    <source>
        <dbReference type="ARBA" id="ARBA00022964"/>
    </source>
</evidence>
<evidence type="ECO:0000313" key="9">
    <source>
        <dbReference type="Proteomes" id="UP001202281"/>
    </source>
</evidence>
<evidence type="ECO:0000313" key="8">
    <source>
        <dbReference type="EMBL" id="MCJ2189233.1"/>
    </source>
</evidence>
<proteinExistence type="predicted"/>
<comment type="cofactor">
    <cofactor evidence="1">
        <name>L-ascorbate</name>
        <dbReference type="ChEBI" id="CHEBI:38290"/>
    </cofactor>
</comment>
<organism evidence="8 9">
    <name type="scientific">Novosphingobium beihaiensis</name>
    <dbReference type="NCBI Taxonomy" id="2930389"/>
    <lineage>
        <taxon>Bacteria</taxon>
        <taxon>Pseudomonadati</taxon>
        <taxon>Pseudomonadota</taxon>
        <taxon>Alphaproteobacteria</taxon>
        <taxon>Sphingomonadales</taxon>
        <taxon>Sphingomonadaceae</taxon>
        <taxon>Novosphingobium</taxon>
    </lineage>
</organism>
<keyword evidence="6" id="KW-0408">Iron</keyword>
<evidence type="ECO:0000256" key="2">
    <source>
        <dbReference type="ARBA" id="ARBA00022723"/>
    </source>
</evidence>
<dbReference type="Pfam" id="PF13640">
    <property type="entry name" value="2OG-FeII_Oxy_3"/>
    <property type="match status" value="1"/>
</dbReference>
<keyword evidence="3" id="KW-0847">Vitamin C</keyword>
<dbReference type="PANTHER" id="PTHR12907:SF26">
    <property type="entry name" value="HIF PROLYL HYDROXYLASE, ISOFORM C"/>
    <property type="match status" value="1"/>
</dbReference>
<keyword evidence="4" id="KW-0223">Dioxygenase</keyword>
<dbReference type="Proteomes" id="UP001202281">
    <property type="component" value="Unassembled WGS sequence"/>
</dbReference>
<dbReference type="InterPro" id="IPR051559">
    <property type="entry name" value="HIF_prolyl_hydroxylases"/>
</dbReference>
<protein>
    <submittedName>
        <fullName evidence="8">2OG-Fe(II) oxygenase</fullName>
    </submittedName>
</protein>